<dbReference type="Pfam" id="PF00069">
    <property type="entry name" value="Pkinase"/>
    <property type="match status" value="1"/>
</dbReference>
<evidence type="ECO:0000256" key="2">
    <source>
        <dbReference type="ARBA" id="ARBA00023006"/>
    </source>
</evidence>
<accession>A0A9P4M9W5</accession>
<gene>
    <name evidence="6" type="ORF">NA57DRAFT_52641</name>
</gene>
<keyword evidence="2" id="KW-0072">Autophagy</keyword>
<feature type="compositionally biased region" description="Polar residues" evidence="4">
    <location>
        <begin position="397"/>
        <end position="407"/>
    </location>
</feature>
<dbReference type="EMBL" id="ML978122">
    <property type="protein sequence ID" value="KAF2103106.1"/>
    <property type="molecule type" value="Genomic_DNA"/>
</dbReference>
<evidence type="ECO:0000256" key="1">
    <source>
        <dbReference type="ARBA" id="ARBA00004623"/>
    </source>
</evidence>
<protein>
    <recommendedName>
        <fullName evidence="3">Autophagy-related protein 1</fullName>
    </recommendedName>
</protein>
<dbReference type="InterPro" id="IPR000719">
    <property type="entry name" value="Prot_kinase_dom"/>
</dbReference>
<dbReference type="OrthoDB" id="10252171at2759"/>
<dbReference type="GO" id="GO:0005524">
    <property type="term" value="F:ATP binding"/>
    <property type="evidence" value="ECO:0007669"/>
    <property type="project" value="InterPro"/>
</dbReference>
<dbReference type="GO" id="GO:0004674">
    <property type="term" value="F:protein serine/threonine kinase activity"/>
    <property type="evidence" value="ECO:0007669"/>
    <property type="project" value="InterPro"/>
</dbReference>
<keyword evidence="6" id="KW-0418">Kinase</keyword>
<feature type="region of interest" description="Disordered" evidence="4">
    <location>
        <begin position="367"/>
        <end position="408"/>
    </location>
</feature>
<evidence type="ECO:0000256" key="3">
    <source>
        <dbReference type="ARBA" id="ARBA00030237"/>
    </source>
</evidence>
<dbReference type="PANTHER" id="PTHR24348">
    <property type="entry name" value="SERINE/THREONINE-PROTEIN KINASE UNC-51-RELATED"/>
    <property type="match status" value="1"/>
</dbReference>
<dbReference type="GO" id="GO:0006914">
    <property type="term" value="P:autophagy"/>
    <property type="evidence" value="ECO:0007669"/>
    <property type="project" value="UniProtKB-KW"/>
</dbReference>
<name>A0A9P4M9W5_9PEZI</name>
<keyword evidence="6" id="KW-0808">Transferase</keyword>
<evidence type="ECO:0000313" key="7">
    <source>
        <dbReference type="Proteomes" id="UP000799772"/>
    </source>
</evidence>
<dbReference type="Proteomes" id="UP000799772">
    <property type="component" value="Unassembled WGS sequence"/>
</dbReference>
<feature type="region of interest" description="Disordered" evidence="4">
    <location>
        <begin position="429"/>
        <end position="496"/>
    </location>
</feature>
<dbReference type="SUPFAM" id="SSF56112">
    <property type="entry name" value="Protein kinase-like (PK-like)"/>
    <property type="match status" value="1"/>
</dbReference>
<dbReference type="SMART" id="SM00220">
    <property type="entry name" value="S_TKc"/>
    <property type="match status" value="1"/>
</dbReference>
<evidence type="ECO:0000313" key="6">
    <source>
        <dbReference type="EMBL" id="KAF2103106.1"/>
    </source>
</evidence>
<dbReference type="InterPro" id="IPR011009">
    <property type="entry name" value="Kinase-like_dom_sf"/>
</dbReference>
<organism evidence="6 7">
    <name type="scientific">Rhizodiscina lignyota</name>
    <dbReference type="NCBI Taxonomy" id="1504668"/>
    <lineage>
        <taxon>Eukaryota</taxon>
        <taxon>Fungi</taxon>
        <taxon>Dikarya</taxon>
        <taxon>Ascomycota</taxon>
        <taxon>Pezizomycotina</taxon>
        <taxon>Dothideomycetes</taxon>
        <taxon>Pleosporomycetidae</taxon>
        <taxon>Aulographales</taxon>
        <taxon>Rhizodiscinaceae</taxon>
        <taxon>Rhizodiscina</taxon>
    </lineage>
</organism>
<evidence type="ECO:0000259" key="5">
    <source>
        <dbReference type="PROSITE" id="PS50011"/>
    </source>
</evidence>
<keyword evidence="7" id="KW-1185">Reference proteome</keyword>
<dbReference type="InterPro" id="IPR045269">
    <property type="entry name" value="Atg1-like"/>
</dbReference>
<comment type="caution">
    <text evidence="6">The sequence shown here is derived from an EMBL/GenBank/DDBJ whole genome shotgun (WGS) entry which is preliminary data.</text>
</comment>
<sequence>MPPIPDLVRDSKLDTHFNDHHTVHSYTEAGTNRRRISREERWKREKDLGQGSYGRVWLEKCVEGNSTGHVRAVKMVHKRQTSPKAIDFYRELEAVAKFAHPKYNVYFVKSFGWYDDAEAIYIAMEYCPFGDLHDYLFNVRLPPAEARELTSQILEGLREMHLNGFAHRDLKPANILIRSHPPAEWWVKLGDFGISNRAADRGGPSTVKGTLEFMAPELLGFGQPANDSQPYDYQPADMWALGEIGFRMLTGERTFKNLRALGDYCRGVDQYPSGRLVPSAGPDGVQFAMNLMAVDANRRMKASEALQHPWLKQASTKLREHCSTHSPLGAPVILQEHTERRDAPRTGQMPEASGIWSIVSNRSAIEEATQPKGDDSSRLASPPQVIPREHTERRHGSQITRKPQASNIWREYSNGSAIEELMLPEVEDTSHLVSLSDTERTIRSKSKAPNIAIDKPEQEVGPPKPGQLDQSRAPSDGGPTSANGSEQRADSPDQPDLRQLYQDVAPRDAKFNLTNLSAFEPFDDMSIAGTPQPVDLRPQEAAPRKKYTILLQTWGSTHSTYAVATIDGEQFRRTMTIQQPHSPFWGERFSIIQLYNDKLSWMRSSIAVHETRIGDVFKLETGQSTHQKETKIVKALKKEGVMSNMSPYATITYKISILAQYQHNPESPWARGAGYE</sequence>
<dbReference type="PANTHER" id="PTHR24348:SF68">
    <property type="entry name" value="SERINE_THREONINE-PROTEIN KINASE ATG1C"/>
    <property type="match status" value="1"/>
</dbReference>
<dbReference type="PROSITE" id="PS50011">
    <property type="entry name" value="PROTEIN_KINASE_DOM"/>
    <property type="match status" value="1"/>
</dbReference>
<proteinExistence type="predicted"/>
<dbReference type="GO" id="GO:0034045">
    <property type="term" value="C:phagophore assembly site membrane"/>
    <property type="evidence" value="ECO:0007669"/>
    <property type="project" value="UniProtKB-SubCell"/>
</dbReference>
<feature type="compositionally biased region" description="Polar residues" evidence="4">
    <location>
        <begin position="468"/>
        <end position="486"/>
    </location>
</feature>
<dbReference type="GO" id="GO:0010506">
    <property type="term" value="P:regulation of autophagy"/>
    <property type="evidence" value="ECO:0007669"/>
    <property type="project" value="InterPro"/>
</dbReference>
<dbReference type="Gene3D" id="1.10.510.10">
    <property type="entry name" value="Transferase(Phosphotransferase) domain 1"/>
    <property type="match status" value="1"/>
</dbReference>
<comment type="subcellular location">
    <subcellularLocation>
        <location evidence="1">Preautophagosomal structure membrane</location>
        <topology evidence="1">Peripheral membrane protein</topology>
    </subcellularLocation>
</comment>
<reference evidence="6" key="1">
    <citation type="journal article" date="2020" name="Stud. Mycol.">
        <title>101 Dothideomycetes genomes: a test case for predicting lifestyles and emergence of pathogens.</title>
        <authorList>
            <person name="Haridas S."/>
            <person name="Albert R."/>
            <person name="Binder M."/>
            <person name="Bloem J."/>
            <person name="Labutti K."/>
            <person name="Salamov A."/>
            <person name="Andreopoulos B."/>
            <person name="Baker S."/>
            <person name="Barry K."/>
            <person name="Bills G."/>
            <person name="Bluhm B."/>
            <person name="Cannon C."/>
            <person name="Castanera R."/>
            <person name="Culley D."/>
            <person name="Daum C."/>
            <person name="Ezra D."/>
            <person name="Gonzalez J."/>
            <person name="Henrissat B."/>
            <person name="Kuo A."/>
            <person name="Liang C."/>
            <person name="Lipzen A."/>
            <person name="Lutzoni F."/>
            <person name="Magnuson J."/>
            <person name="Mondo S."/>
            <person name="Nolan M."/>
            <person name="Ohm R."/>
            <person name="Pangilinan J."/>
            <person name="Park H.-J."/>
            <person name="Ramirez L."/>
            <person name="Alfaro M."/>
            <person name="Sun H."/>
            <person name="Tritt A."/>
            <person name="Yoshinaga Y."/>
            <person name="Zwiers L.-H."/>
            <person name="Turgeon B."/>
            <person name="Goodwin S."/>
            <person name="Spatafora J."/>
            <person name="Crous P."/>
            <person name="Grigoriev I."/>
        </authorList>
    </citation>
    <scope>NUCLEOTIDE SEQUENCE</scope>
    <source>
        <strain evidence="6">CBS 133067</strain>
    </source>
</reference>
<dbReference type="InterPro" id="IPR008271">
    <property type="entry name" value="Ser/Thr_kinase_AS"/>
</dbReference>
<dbReference type="PROSITE" id="PS00108">
    <property type="entry name" value="PROTEIN_KINASE_ST"/>
    <property type="match status" value="1"/>
</dbReference>
<feature type="domain" description="Protein kinase" evidence="5">
    <location>
        <begin position="42"/>
        <end position="311"/>
    </location>
</feature>
<dbReference type="AlphaFoldDB" id="A0A9P4M9W5"/>
<evidence type="ECO:0000256" key="4">
    <source>
        <dbReference type="SAM" id="MobiDB-lite"/>
    </source>
</evidence>